<evidence type="ECO:0000313" key="2">
    <source>
        <dbReference type="EMBL" id="CVK32891.1"/>
    </source>
</evidence>
<evidence type="ECO:0000256" key="1">
    <source>
        <dbReference type="SAM" id="MobiDB-lite"/>
    </source>
</evidence>
<accession>A0A0X3BLL6</accession>
<gene>
    <name evidence="2" type="ORF">MMAB1_1678</name>
</gene>
<organism evidence="2 3">
    <name type="scientific">Methanoculleus bourgensis</name>
    <dbReference type="NCBI Taxonomy" id="83986"/>
    <lineage>
        <taxon>Archaea</taxon>
        <taxon>Methanobacteriati</taxon>
        <taxon>Methanobacteriota</taxon>
        <taxon>Stenosarchaea group</taxon>
        <taxon>Methanomicrobia</taxon>
        <taxon>Methanomicrobiales</taxon>
        <taxon>Methanomicrobiaceae</taxon>
        <taxon>Methanoculleus</taxon>
    </lineage>
</organism>
<evidence type="ECO:0000313" key="3">
    <source>
        <dbReference type="Proteomes" id="UP000069850"/>
    </source>
</evidence>
<dbReference type="Proteomes" id="UP000069850">
    <property type="component" value="Chromosome 1"/>
</dbReference>
<feature type="compositionally biased region" description="Polar residues" evidence="1">
    <location>
        <begin position="60"/>
        <end position="73"/>
    </location>
</feature>
<feature type="region of interest" description="Disordered" evidence="1">
    <location>
        <begin position="42"/>
        <end position="73"/>
    </location>
</feature>
<dbReference type="AlphaFoldDB" id="A0A0X3BLL6"/>
<reference evidence="2 3" key="1">
    <citation type="submission" date="2016-01" db="EMBL/GenBank/DDBJ databases">
        <authorList>
            <person name="Manzoor S."/>
        </authorList>
    </citation>
    <scope>NUCLEOTIDE SEQUENCE [LARGE SCALE GENOMIC DNA]</scope>
    <source>
        <strain evidence="2">Methanoculleus sp MAB1</strain>
    </source>
</reference>
<name>A0A0X3BLL6_9EURY</name>
<dbReference type="EMBL" id="LT158599">
    <property type="protein sequence ID" value="CVK32891.1"/>
    <property type="molecule type" value="Genomic_DNA"/>
</dbReference>
<sequence>MSVMATPSSLLRRHARERLLPGYYRALPPIPAAMSIPVHCRGRARGNLPHRGGDEHLNPNGGSTESDNSESVY</sequence>
<protein>
    <submittedName>
        <fullName evidence="2">Uncharacterized protein</fullName>
    </submittedName>
</protein>
<proteinExistence type="predicted"/>
<dbReference type="KEGG" id="mema:MMAB1_1678"/>